<reference evidence="1 2" key="2">
    <citation type="submission" date="2019-01" db="EMBL/GenBank/DDBJ databases">
        <title>The decoding of complex shrimp genome reveals the adaptation for benthos swimmer, frequently molting mechanism and breeding impact on genome.</title>
        <authorList>
            <person name="Sun Y."/>
            <person name="Gao Y."/>
            <person name="Yu Y."/>
        </authorList>
    </citation>
    <scope>NUCLEOTIDE SEQUENCE [LARGE SCALE GENOMIC DNA]</scope>
    <source>
        <tissue evidence="1">Muscle</tissue>
    </source>
</reference>
<accession>A0A423U5D1</accession>
<protein>
    <submittedName>
        <fullName evidence="1">Uncharacterized protein</fullName>
    </submittedName>
</protein>
<dbReference type="OrthoDB" id="10254686at2759"/>
<keyword evidence="2" id="KW-1185">Reference proteome</keyword>
<dbReference type="AlphaFoldDB" id="A0A423U5D1"/>
<comment type="caution">
    <text evidence="1">The sequence shown here is derived from an EMBL/GenBank/DDBJ whole genome shotgun (WGS) entry which is preliminary data.</text>
</comment>
<evidence type="ECO:0000313" key="2">
    <source>
        <dbReference type="Proteomes" id="UP000283509"/>
    </source>
</evidence>
<organism evidence="1 2">
    <name type="scientific">Penaeus vannamei</name>
    <name type="common">Whiteleg shrimp</name>
    <name type="synonym">Litopenaeus vannamei</name>
    <dbReference type="NCBI Taxonomy" id="6689"/>
    <lineage>
        <taxon>Eukaryota</taxon>
        <taxon>Metazoa</taxon>
        <taxon>Ecdysozoa</taxon>
        <taxon>Arthropoda</taxon>
        <taxon>Crustacea</taxon>
        <taxon>Multicrustacea</taxon>
        <taxon>Malacostraca</taxon>
        <taxon>Eumalacostraca</taxon>
        <taxon>Eucarida</taxon>
        <taxon>Decapoda</taxon>
        <taxon>Dendrobranchiata</taxon>
        <taxon>Penaeoidea</taxon>
        <taxon>Penaeidae</taxon>
        <taxon>Penaeus</taxon>
    </lineage>
</organism>
<name>A0A423U5D1_PENVA</name>
<dbReference type="EMBL" id="QCYY01000627">
    <property type="protein sequence ID" value="ROT83896.1"/>
    <property type="molecule type" value="Genomic_DNA"/>
</dbReference>
<dbReference type="Proteomes" id="UP000283509">
    <property type="component" value="Unassembled WGS sequence"/>
</dbReference>
<sequence>MAMTGLDLSIFDLDFPTPDQIKRNYFEFLDVQQYSDDGEGASMSNFEDSDSSLFGASLQNYREYVGTPPHAQEVSAVPSFLGMTSASGLAPKPEISFALEPIQKYRFRYLSEEGSHAPGSVPSSSFLRSSPPRPSCHCICSYTC</sequence>
<proteinExistence type="predicted"/>
<reference evidence="1 2" key="1">
    <citation type="submission" date="2018-04" db="EMBL/GenBank/DDBJ databases">
        <authorList>
            <person name="Zhang X."/>
            <person name="Yuan J."/>
            <person name="Li F."/>
            <person name="Xiang J."/>
        </authorList>
    </citation>
    <scope>NUCLEOTIDE SEQUENCE [LARGE SCALE GENOMIC DNA]</scope>
    <source>
        <tissue evidence="1">Muscle</tissue>
    </source>
</reference>
<evidence type="ECO:0000313" key="1">
    <source>
        <dbReference type="EMBL" id="ROT83896.1"/>
    </source>
</evidence>
<gene>
    <name evidence="1" type="ORF">C7M84_022915</name>
</gene>